<feature type="binding site" evidence="3">
    <location>
        <position position="94"/>
    </location>
    <ligand>
        <name>substrate</name>
    </ligand>
</feature>
<comment type="similarity">
    <text evidence="1 3">Belongs to the LDH/MDH superfamily. MDH type 2 family.</text>
</comment>
<dbReference type="CDD" id="cd01338">
    <property type="entry name" value="MDH_chloroplast-like"/>
    <property type="match status" value="1"/>
</dbReference>
<dbReference type="SUPFAM" id="SSF51735">
    <property type="entry name" value="NAD(P)-binding Rossmann-fold domains"/>
    <property type="match status" value="1"/>
</dbReference>
<gene>
    <name evidence="3" type="primary">mdh</name>
    <name evidence="6" type="ORF">JYU14_01700</name>
</gene>
<dbReference type="InterPro" id="IPR036291">
    <property type="entry name" value="NAD(P)-bd_dom_sf"/>
</dbReference>
<feature type="binding site" evidence="3">
    <location>
        <position position="100"/>
    </location>
    <ligand>
        <name>substrate</name>
    </ligand>
</feature>
<dbReference type="HAMAP" id="MF_01517">
    <property type="entry name" value="Malate_dehydrog_2"/>
    <property type="match status" value="1"/>
</dbReference>
<dbReference type="InterPro" id="IPR001557">
    <property type="entry name" value="L-lactate/malate_DH"/>
</dbReference>
<dbReference type="NCBIfam" id="NF003916">
    <property type="entry name" value="PRK05442.1"/>
    <property type="match status" value="1"/>
</dbReference>
<reference evidence="6 7" key="1">
    <citation type="submission" date="2021-02" db="EMBL/GenBank/DDBJ databases">
        <title>Activity-based single-cell genomes from oceanic crustal fluid captures similar information to metagenomic and metatranscriptomic surveys with orders of magnitude less sampling.</title>
        <authorList>
            <person name="D'Angelo T.S."/>
            <person name="Orcutt B.N."/>
        </authorList>
    </citation>
    <scope>NUCLEOTIDE SEQUENCE [LARGE SCALE GENOMIC DNA]</scope>
    <source>
        <strain evidence="6">AH-315-G07</strain>
    </source>
</reference>
<feature type="binding site" evidence="3">
    <location>
        <position position="107"/>
    </location>
    <ligand>
        <name>NAD(+)</name>
        <dbReference type="ChEBI" id="CHEBI:57540"/>
    </ligand>
</feature>
<evidence type="ECO:0000259" key="5">
    <source>
        <dbReference type="Pfam" id="PF02866"/>
    </source>
</evidence>
<dbReference type="InterPro" id="IPR022383">
    <property type="entry name" value="Lactate/malate_DH_C"/>
</dbReference>
<evidence type="ECO:0000256" key="3">
    <source>
        <dbReference type="HAMAP-Rule" id="MF_01517"/>
    </source>
</evidence>
<comment type="function">
    <text evidence="3">Catalyzes the reversible oxidation of malate to oxaloacetate.</text>
</comment>
<dbReference type="PANTHER" id="PTHR23382">
    <property type="entry name" value="MALATE DEHYDROGENASE"/>
    <property type="match status" value="1"/>
</dbReference>
<dbReference type="Proteomes" id="UP000722121">
    <property type="component" value="Unassembled WGS sequence"/>
</dbReference>
<feature type="binding site" evidence="3">
    <location>
        <position position="133"/>
    </location>
    <ligand>
        <name>substrate</name>
    </ligand>
</feature>
<keyword evidence="3" id="KW-0816">Tricarboxylic acid cycle</keyword>
<feature type="binding site" evidence="3">
    <location>
        <begin position="131"/>
        <end position="133"/>
    </location>
    <ligand>
        <name>NAD(+)</name>
        <dbReference type="ChEBI" id="CHEBI:57540"/>
    </ligand>
</feature>
<dbReference type="PIRSF" id="PIRSF000102">
    <property type="entry name" value="Lac_mal_DH"/>
    <property type="match status" value="1"/>
</dbReference>
<dbReference type="InterPro" id="IPR010945">
    <property type="entry name" value="Malate_DH_type2"/>
</dbReference>
<feature type="binding site" evidence="3">
    <location>
        <position position="114"/>
    </location>
    <ligand>
        <name>NAD(+)</name>
        <dbReference type="ChEBI" id="CHEBI:57540"/>
    </ligand>
</feature>
<keyword evidence="2 3" id="KW-0560">Oxidoreductase</keyword>
<feature type="binding site" evidence="3">
    <location>
        <begin position="13"/>
        <end position="19"/>
    </location>
    <ligand>
        <name>NAD(+)</name>
        <dbReference type="ChEBI" id="CHEBI:57540"/>
    </ligand>
</feature>
<dbReference type="GO" id="GO:0030060">
    <property type="term" value="F:L-malate dehydrogenase (NAD+) activity"/>
    <property type="evidence" value="ECO:0007669"/>
    <property type="project" value="UniProtKB-EC"/>
</dbReference>
<name>A0ABS3ATE6_9BACT</name>
<dbReference type="InterPro" id="IPR001236">
    <property type="entry name" value="Lactate/malate_DH_N"/>
</dbReference>
<dbReference type="EC" id="1.1.1.37" evidence="3"/>
<feature type="domain" description="Lactate/malate dehydrogenase N-terminal" evidence="4">
    <location>
        <begin position="8"/>
        <end position="154"/>
    </location>
</feature>
<sequence>MGGKSVKRVVVTGGAGQIAYNLLFRIASGEMLGFDQEIELNILDIPGQEKVLEGIEMEMLDCAFPLLRKVRIGSNPHDIFGDVDYALLVGAKPRSPGMERKDLMMDNAKIFVAQGKALNDVANRDAKVLVVGNPCNTNALIAMSYADKISPKNFHAMTRLDQNRGKAQLASKAGVSIQEIRKMAIWGNHSATQVPDFVHAEIGGKRASEVINDASWFEKDFVQTVQKRGAQVLAARGKSSAASAASAIIDAIKSLVSPTPQGEWFSTAVISDGNPYDIAEGIFFSFPCAAPGDGSWKIVSGLTWNAFLQGKIKGTEKELLEERDAIKQMLP</sequence>
<evidence type="ECO:0000256" key="2">
    <source>
        <dbReference type="ARBA" id="ARBA00023002"/>
    </source>
</evidence>
<accession>A0ABS3ATE6</accession>
<dbReference type="Pfam" id="PF00056">
    <property type="entry name" value="Ldh_1_N"/>
    <property type="match status" value="1"/>
</dbReference>
<dbReference type="Pfam" id="PF02866">
    <property type="entry name" value="Ldh_1_C"/>
    <property type="match status" value="1"/>
</dbReference>
<keyword evidence="3" id="KW-0520">NAD</keyword>
<evidence type="ECO:0000313" key="7">
    <source>
        <dbReference type="Proteomes" id="UP000722121"/>
    </source>
</evidence>
<dbReference type="SUPFAM" id="SSF56327">
    <property type="entry name" value="LDH C-terminal domain-like"/>
    <property type="match status" value="1"/>
</dbReference>
<dbReference type="Gene3D" id="3.90.110.10">
    <property type="entry name" value="Lactate dehydrogenase/glycoside hydrolase, family 4, C-terminal"/>
    <property type="match status" value="1"/>
</dbReference>
<comment type="catalytic activity">
    <reaction evidence="3">
        <text>(S)-malate + NAD(+) = oxaloacetate + NADH + H(+)</text>
        <dbReference type="Rhea" id="RHEA:21432"/>
        <dbReference type="ChEBI" id="CHEBI:15378"/>
        <dbReference type="ChEBI" id="CHEBI:15589"/>
        <dbReference type="ChEBI" id="CHEBI:16452"/>
        <dbReference type="ChEBI" id="CHEBI:57540"/>
        <dbReference type="ChEBI" id="CHEBI:57945"/>
        <dbReference type="EC" id="1.1.1.37"/>
    </reaction>
</comment>
<organism evidence="6 7">
    <name type="scientific">Simkania negevensis</name>
    <dbReference type="NCBI Taxonomy" id="83561"/>
    <lineage>
        <taxon>Bacteria</taxon>
        <taxon>Pseudomonadati</taxon>
        <taxon>Chlamydiota</taxon>
        <taxon>Chlamydiia</taxon>
        <taxon>Parachlamydiales</taxon>
        <taxon>Simkaniaceae</taxon>
        <taxon>Simkania</taxon>
    </lineage>
</organism>
<feature type="active site" description="Proton acceptor" evidence="3">
    <location>
        <position position="189"/>
    </location>
</feature>
<keyword evidence="7" id="KW-1185">Reference proteome</keyword>
<comment type="caution">
    <text evidence="6">The sequence shown here is derived from an EMBL/GenBank/DDBJ whole genome shotgun (WGS) entry which is preliminary data.</text>
</comment>
<proteinExistence type="inferred from homology"/>
<feature type="binding site" evidence="3">
    <location>
        <position position="164"/>
    </location>
    <ligand>
        <name>substrate</name>
    </ligand>
</feature>
<evidence type="ECO:0000259" key="4">
    <source>
        <dbReference type="Pfam" id="PF00056"/>
    </source>
</evidence>
<dbReference type="InterPro" id="IPR015955">
    <property type="entry name" value="Lactate_DH/Glyco_Ohase_4_C"/>
</dbReference>
<protein>
    <recommendedName>
        <fullName evidence="3">Malate dehydrogenase</fullName>
        <ecNumber evidence="3">1.1.1.37</ecNumber>
    </recommendedName>
</protein>
<dbReference type="NCBIfam" id="TIGR01759">
    <property type="entry name" value="MalateDH-SF1"/>
    <property type="match status" value="1"/>
</dbReference>
<evidence type="ECO:0000313" key="6">
    <source>
        <dbReference type="EMBL" id="MBN4066779.1"/>
    </source>
</evidence>
<evidence type="ECO:0000256" key="1">
    <source>
        <dbReference type="ARBA" id="ARBA00009613"/>
    </source>
</evidence>
<feature type="domain" description="Lactate/malate dehydrogenase C-terminal" evidence="5">
    <location>
        <begin position="158"/>
        <end position="327"/>
    </location>
</feature>
<dbReference type="Gene3D" id="3.40.50.720">
    <property type="entry name" value="NAD(P)-binding Rossmann-like Domain"/>
    <property type="match status" value="1"/>
</dbReference>
<dbReference type="EMBL" id="JAFITR010000023">
    <property type="protein sequence ID" value="MBN4066779.1"/>
    <property type="molecule type" value="Genomic_DNA"/>
</dbReference>